<dbReference type="Proteomes" id="UP001148662">
    <property type="component" value="Unassembled WGS sequence"/>
</dbReference>
<proteinExistence type="predicted"/>
<evidence type="ECO:0000313" key="1">
    <source>
        <dbReference type="EMBL" id="KAJ3559829.1"/>
    </source>
</evidence>
<sequence>MRYAVLVTGPAGAGKSTFCNALITHLQTSKRTGSLVNLDPAANSEAFEYEPSIDIRDLISLDDVMGELDYGPNGGLVYCFEYLLNNMDWLEEELGEYEDDYLIFDCPGQIELYTHHPFLPTLVRNLSRLGMRVCATYLIESQFMEDKYKFFSGVLSAMSAMVNLEVPWINIMSKMDLVTVNVEDPGSGRNGIRARKDISRYLEPDPTLLISAPGSRQEKTERNSRFHALNQAIVQLIEDHPLVSFLPLDLTIPDSIETVLSHIDYTMQYGEDEEPKEPQDLDEVLTVKSKSQVGHGYRGAAHFTFTRFASCLRLGIAFLNSPLRTAIRSRSAPSDTGMWEMRAVWRRKSHEPAKAVHVAKLLVIETSYDSIHSKWTLLLRQVSPLTL</sequence>
<reference evidence="1" key="1">
    <citation type="submission" date="2022-07" db="EMBL/GenBank/DDBJ databases">
        <title>Genome Sequence of Phlebia brevispora.</title>
        <authorList>
            <person name="Buettner E."/>
        </authorList>
    </citation>
    <scope>NUCLEOTIDE SEQUENCE</scope>
    <source>
        <strain evidence="1">MPL23</strain>
    </source>
</reference>
<protein>
    <submittedName>
        <fullName evidence="1">Uncharacterized protein</fullName>
    </submittedName>
</protein>
<keyword evidence="2" id="KW-1185">Reference proteome</keyword>
<accession>A0ACC1TEY6</accession>
<comment type="caution">
    <text evidence="1">The sequence shown here is derived from an EMBL/GenBank/DDBJ whole genome shotgun (WGS) entry which is preliminary data.</text>
</comment>
<evidence type="ECO:0000313" key="2">
    <source>
        <dbReference type="Proteomes" id="UP001148662"/>
    </source>
</evidence>
<dbReference type="EMBL" id="JANHOG010000007">
    <property type="protein sequence ID" value="KAJ3559829.1"/>
    <property type="molecule type" value="Genomic_DNA"/>
</dbReference>
<name>A0ACC1TEY6_9APHY</name>
<gene>
    <name evidence="1" type="ORF">NM688_g103</name>
</gene>
<organism evidence="1 2">
    <name type="scientific">Phlebia brevispora</name>
    <dbReference type="NCBI Taxonomy" id="194682"/>
    <lineage>
        <taxon>Eukaryota</taxon>
        <taxon>Fungi</taxon>
        <taxon>Dikarya</taxon>
        <taxon>Basidiomycota</taxon>
        <taxon>Agaricomycotina</taxon>
        <taxon>Agaricomycetes</taxon>
        <taxon>Polyporales</taxon>
        <taxon>Meruliaceae</taxon>
        <taxon>Phlebia</taxon>
    </lineage>
</organism>